<dbReference type="PANTHER" id="PTHR11893">
    <property type="entry name" value="INNEXIN"/>
    <property type="match status" value="1"/>
</dbReference>
<evidence type="ECO:0000256" key="2">
    <source>
        <dbReference type="ARBA" id="ARBA00004651"/>
    </source>
</evidence>
<dbReference type="InterPro" id="IPR000990">
    <property type="entry name" value="Innexin"/>
</dbReference>
<keyword evidence="9 12" id="KW-0406">Ion transport</keyword>
<evidence type="ECO:0000256" key="7">
    <source>
        <dbReference type="ARBA" id="ARBA00022949"/>
    </source>
</evidence>
<keyword evidence="5 12" id="KW-0812">Transmembrane</keyword>
<evidence type="ECO:0000256" key="8">
    <source>
        <dbReference type="ARBA" id="ARBA00022989"/>
    </source>
</evidence>
<keyword evidence="3 12" id="KW-0813">Transport</keyword>
<dbReference type="OrthoDB" id="5867527at2759"/>
<keyword evidence="8 12" id="KW-1133">Transmembrane helix</keyword>
<dbReference type="GO" id="GO:0005243">
    <property type="term" value="F:gap junction channel activity"/>
    <property type="evidence" value="ECO:0007669"/>
    <property type="project" value="TreeGrafter"/>
</dbReference>
<evidence type="ECO:0000256" key="5">
    <source>
        <dbReference type="ARBA" id="ARBA00022692"/>
    </source>
</evidence>
<evidence type="ECO:0000256" key="9">
    <source>
        <dbReference type="ARBA" id="ARBA00023065"/>
    </source>
</evidence>
<dbReference type="GO" id="GO:0034220">
    <property type="term" value="P:monoatomic ion transmembrane transport"/>
    <property type="evidence" value="ECO:0007669"/>
    <property type="project" value="UniProtKB-KW"/>
</dbReference>
<proteinExistence type="inferred from homology"/>
<sequence>MIGVFSTVVSQSRLTRIRLVTIDNPAFRVHYRLTFAILLACTTLVCSRQYIGEHIRCIATGVPNNVVNTFCFFTATYTVPDTNHSAHPGVGPVHWDSRTVRHSYYQWVPFVLFGQALLFYLPHLMWRSYEAGTIKLLVNGLQRLYLKVDGDQDVAVPGARTIPSETTRWAKLREVMNHLDTVNRFRLNRNWAAVLIGCEVLNLVNVVFQMKLMDKFLGGQFYGYGLHAFDDDNGDRMFDQVFPKMTKCDFHKFGPSGTMQTHDAMCVMALNIINEKIYAVLWFWFVLVLLPVSVAALVWRGVQYVLHSRESFNRLLLREASPGARLDPVDLAIIARQTTYSDWLFMYYLSGNMDGAVFRDLLHSYATGLRKEPGSQDSDDDDTAPLGKAI</sequence>
<keyword evidence="7" id="KW-0965">Cell junction</keyword>
<evidence type="ECO:0000256" key="12">
    <source>
        <dbReference type="RuleBase" id="RU010713"/>
    </source>
</evidence>
<comment type="function">
    <text evidence="12">Structural component of the gap junctions.</text>
</comment>
<dbReference type="PRINTS" id="PR01262">
    <property type="entry name" value="INNEXIN"/>
</dbReference>
<evidence type="ECO:0000256" key="1">
    <source>
        <dbReference type="ARBA" id="ARBA00004610"/>
    </source>
</evidence>
<dbReference type="PROSITE" id="PS51013">
    <property type="entry name" value="PANNEXIN"/>
    <property type="match status" value="1"/>
</dbReference>
<evidence type="ECO:0000256" key="10">
    <source>
        <dbReference type="ARBA" id="ARBA00023136"/>
    </source>
</evidence>
<feature type="transmembrane region" description="Helical" evidence="12">
    <location>
        <begin position="191"/>
        <end position="208"/>
    </location>
</feature>
<evidence type="ECO:0000313" key="15">
    <source>
        <dbReference type="Proteomes" id="UP000475862"/>
    </source>
</evidence>
<feature type="transmembrane region" description="Helical" evidence="12">
    <location>
        <begin position="277"/>
        <end position="299"/>
    </location>
</feature>
<keyword evidence="4" id="KW-1003">Cell membrane</keyword>
<accession>A0A6G0TLR6</accession>
<name>A0A6G0TLR6_APHGL</name>
<evidence type="ECO:0000313" key="14">
    <source>
        <dbReference type="EMBL" id="KAE9534516.1"/>
    </source>
</evidence>
<evidence type="ECO:0000256" key="13">
    <source>
        <dbReference type="SAM" id="MobiDB-lite"/>
    </source>
</evidence>
<feature type="transmembrane region" description="Helical" evidence="12">
    <location>
        <begin position="104"/>
        <end position="121"/>
    </location>
</feature>
<keyword evidence="10 12" id="KW-0472">Membrane</keyword>
<dbReference type="PANTHER" id="PTHR11893:SF38">
    <property type="entry name" value="INNEXIN INX7"/>
    <property type="match status" value="1"/>
</dbReference>
<evidence type="ECO:0000256" key="3">
    <source>
        <dbReference type="ARBA" id="ARBA00022448"/>
    </source>
</evidence>
<organism evidence="14 15">
    <name type="scientific">Aphis glycines</name>
    <name type="common">Soybean aphid</name>
    <dbReference type="NCBI Taxonomy" id="307491"/>
    <lineage>
        <taxon>Eukaryota</taxon>
        <taxon>Metazoa</taxon>
        <taxon>Ecdysozoa</taxon>
        <taxon>Arthropoda</taxon>
        <taxon>Hexapoda</taxon>
        <taxon>Insecta</taxon>
        <taxon>Pterygota</taxon>
        <taxon>Neoptera</taxon>
        <taxon>Paraneoptera</taxon>
        <taxon>Hemiptera</taxon>
        <taxon>Sternorrhyncha</taxon>
        <taxon>Aphidomorpha</taxon>
        <taxon>Aphidoidea</taxon>
        <taxon>Aphididae</taxon>
        <taxon>Aphidini</taxon>
        <taxon>Aphis</taxon>
        <taxon>Aphis</taxon>
    </lineage>
</organism>
<comment type="subcellular location">
    <subcellularLocation>
        <location evidence="1">Cell junction</location>
        <location evidence="1">Gap junction</location>
    </subcellularLocation>
    <subcellularLocation>
        <location evidence="2 12">Cell membrane</location>
        <topology evidence="2 12">Multi-pass membrane protein</topology>
    </subcellularLocation>
</comment>
<evidence type="ECO:0000256" key="11">
    <source>
        <dbReference type="ARBA" id="ARBA00023303"/>
    </source>
</evidence>
<keyword evidence="6" id="KW-0303">Gap junction</keyword>
<evidence type="ECO:0000256" key="6">
    <source>
        <dbReference type="ARBA" id="ARBA00022868"/>
    </source>
</evidence>
<dbReference type="GO" id="GO:0007602">
    <property type="term" value="P:phototransduction"/>
    <property type="evidence" value="ECO:0007669"/>
    <property type="project" value="TreeGrafter"/>
</dbReference>
<gene>
    <name evidence="12" type="primary">inx</name>
    <name evidence="14" type="ORF">AGLY_008606</name>
</gene>
<protein>
    <recommendedName>
        <fullName evidence="12">Innexin</fullName>
    </recommendedName>
</protein>
<comment type="caution">
    <text evidence="14">The sequence shown here is derived from an EMBL/GenBank/DDBJ whole genome shotgun (WGS) entry which is preliminary data.</text>
</comment>
<dbReference type="GO" id="GO:0005886">
    <property type="term" value="C:plasma membrane"/>
    <property type="evidence" value="ECO:0007669"/>
    <property type="project" value="UniProtKB-SubCell"/>
</dbReference>
<feature type="region of interest" description="Disordered" evidence="13">
    <location>
        <begin position="371"/>
        <end position="390"/>
    </location>
</feature>
<dbReference type="AlphaFoldDB" id="A0A6G0TLR6"/>
<comment type="similarity">
    <text evidence="12">Belongs to the pannexin family.</text>
</comment>
<reference evidence="14 15" key="1">
    <citation type="submission" date="2019-08" db="EMBL/GenBank/DDBJ databases">
        <title>The genome of the soybean aphid Biotype 1, its phylome, world population structure and adaptation to the North American continent.</title>
        <authorList>
            <person name="Giordano R."/>
            <person name="Donthu R.K."/>
            <person name="Hernandez A.G."/>
            <person name="Wright C.L."/>
            <person name="Zimin A.V."/>
        </authorList>
    </citation>
    <scope>NUCLEOTIDE SEQUENCE [LARGE SCALE GENOMIC DNA]</scope>
    <source>
        <tissue evidence="14">Whole aphids</tissue>
    </source>
</reference>
<evidence type="ECO:0000256" key="4">
    <source>
        <dbReference type="ARBA" id="ARBA00022475"/>
    </source>
</evidence>
<dbReference type="GO" id="GO:0005921">
    <property type="term" value="C:gap junction"/>
    <property type="evidence" value="ECO:0007669"/>
    <property type="project" value="UniProtKB-SubCell"/>
</dbReference>
<feature type="transmembrane region" description="Helical" evidence="12">
    <location>
        <begin position="29"/>
        <end position="46"/>
    </location>
</feature>
<dbReference type="Proteomes" id="UP000475862">
    <property type="component" value="Unassembled WGS sequence"/>
</dbReference>
<dbReference type="EMBL" id="VYZN01000028">
    <property type="protein sequence ID" value="KAE9534516.1"/>
    <property type="molecule type" value="Genomic_DNA"/>
</dbReference>
<dbReference type="Pfam" id="PF00876">
    <property type="entry name" value="Innexin"/>
    <property type="match status" value="1"/>
</dbReference>
<keyword evidence="11 12" id="KW-0407">Ion channel</keyword>
<keyword evidence="15" id="KW-1185">Reference proteome</keyword>